<gene>
    <name evidence="1" type="ORF">ACH5RR_041772</name>
</gene>
<accession>A0ABD2XXN8</accession>
<sequence>MSSMHAGISINKKANVTNNMTSIRGTALLTVKNGSILSVSGHFASEDACVKTTLGRDFRSSSSSCTELFISSIEMSILEDFFIVSRFLTSSLRKVNELEFTLRRIH</sequence>
<name>A0ABD2XXN8_9GENT</name>
<comment type="caution">
    <text evidence="1">The sequence shown here is derived from an EMBL/GenBank/DDBJ whole genome shotgun (WGS) entry which is preliminary data.</text>
</comment>
<dbReference type="EMBL" id="JBJUIK010000017">
    <property type="protein sequence ID" value="KAL3499040.1"/>
    <property type="molecule type" value="Genomic_DNA"/>
</dbReference>
<proteinExistence type="predicted"/>
<dbReference type="Proteomes" id="UP001630127">
    <property type="component" value="Unassembled WGS sequence"/>
</dbReference>
<keyword evidence="2" id="KW-1185">Reference proteome</keyword>
<reference evidence="1 2" key="1">
    <citation type="submission" date="2024-11" db="EMBL/GenBank/DDBJ databases">
        <title>A near-complete genome assembly of Cinchona calisaya.</title>
        <authorList>
            <person name="Lian D.C."/>
            <person name="Zhao X.W."/>
            <person name="Wei L."/>
        </authorList>
    </citation>
    <scope>NUCLEOTIDE SEQUENCE [LARGE SCALE GENOMIC DNA]</scope>
    <source>
        <tissue evidence="1">Nenye</tissue>
    </source>
</reference>
<evidence type="ECO:0000313" key="2">
    <source>
        <dbReference type="Proteomes" id="UP001630127"/>
    </source>
</evidence>
<evidence type="ECO:0000313" key="1">
    <source>
        <dbReference type="EMBL" id="KAL3499040.1"/>
    </source>
</evidence>
<organism evidence="1 2">
    <name type="scientific">Cinchona calisaya</name>
    <dbReference type="NCBI Taxonomy" id="153742"/>
    <lineage>
        <taxon>Eukaryota</taxon>
        <taxon>Viridiplantae</taxon>
        <taxon>Streptophyta</taxon>
        <taxon>Embryophyta</taxon>
        <taxon>Tracheophyta</taxon>
        <taxon>Spermatophyta</taxon>
        <taxon>Magnoliopsida</taxon>
        <taxon>eudicotyledons</taxon>
        <taxon>Gunneridae</taxon>
        <taxon>Pentapetalae</taxon>
        <taxon>asterids</taxon>
        <taxon>lamiids</taxon>
        <taxon>Gentianales</taxon>
        <taxon>Rubiaceae</taxon>
        <taxon>Cinchonoideae</taxon>
        <taxon>Cinchoneae</taxon>
        <taxon>Cinchona</taxon>
    </lineage>
</organism>
<dbReference type="AlphaFoldDB" id="A0ABD2XXN8"/>
<protein>
    <submittedName>
        <fullName evidence="1">Uncharacterized protein</fullName>
    </submittedName>
</protein>